<keyword evidence="2" id="KW-1185">Reference proteome</keyword>
<dbReference type="EMBL" id="CP092418">
    <property type="protein sequence ID" value="USD22434.1"/>
    <property type="molecule type" value="Genomic_DNA"/>
</dbReference>
<dbReference type="RefSeq" id="WP_252084793.1">
    <property type="nucleotide sequence ID" value="NZ_CP092418.1"/>
</dbReference>
<dbReference type="Pfam" id="PF12069">
    <property type="entry name" value="DUF3549"/>
    <property type="match status" value="1"/>
</dbReference>
<name>A0ABY4VKK5_9GAMM</name>
<organism evidence="1 2">
    <name type="scientific">Microbulbifer variabilis</name>
    <dbReference type="NCBI Taxonomy" id="266805"/>
    <lineage>
        <taxon>Bacteria</taxon>
        <taxon>Pseudomonadati</taxon>
        <taxon>Pseudomonadota</taxon>
        <taxon>Gammaproteobacteria</taxon>
        <taxon>Cellvibrionales</taxon>
        <taxon>Microbulbiferaceae</taxon>
        <taxon>Microbulbifer</taxon>
    </lineage>
</organism>
<proteinExistence type="predicted"/>
<dbReference type="Gene3D" id="1.25.10.10">
    <property type="entry name" value="Leucine-rich Repeat Variant"/>
    <property type="match status" value="1"/>
</dbReference>
<dbReference type="InterPro" id="IPR016024">
    <property type="entry name" value="ARM-type_fold"/>
</dbReference>
<evidence type="ECO:0000313" key="1">
    <source>
        <dbReference type="EMBL" id="USD22434.1"/>
    </source>
</evidence>
<accession>A0ABY4VKK5</accession>
<sequence length="358" mass="39857">MSESGTLSALIEEADFKLRWFDLGRRLQSVPKSTAEAFEAGQKAWPHPYLRQAWSGLLLQPVEGGEPAVWFLRFPLDEQGKLQLQARDGLLRALAQELKQAPASESAAQLDKLLQQSSLLYTPSNERQAAFHAHTQRLLKRTPSAHYAAVLDYFHNPQKSRWDNLALQGIADLSARWDSQKELLLNQLPHIAAPVFVNLCHCLENEAIDHQLAEVIATRARDSLHDDTPDFTLIAAAVRGISHSLAQGLRGTLLQEVLKQLTQKSSSGTQSIKAKSIELLAAIGSRCPQDLENPQLAKLWLNALADSDNQDTFNLLLSDLMFLPKVRTSLLSTLRDPERNETLAQAFGHFLHGPKSIH</sequence>
<dbReference type="SUPFAM" id="SSF48371">
    <property type="entry name" value="ARM repeat"/>
    <property type="match status" value="1"/>
</dbReference>
<dbReference type="InterPro" id="IPR021936">
    <property type="entry name" value="DUF3549"/>
</dbReference>
<evidence type="ECO:0000313" key="2">
    <source>
        <dbReference type="Proteomes" id="UP001055658"/>
    </source>
</evidence>
<reference evidence="1" key="1">
    <citation type="submission" date="2022-02" db="EMBL/GenBank/DDBJ databases">
        <title>Coral-associated bacteria.</title>
        <authorList>
            <person name="Tang K."/>
            <person name="Wang X."/>
        </authorList>
    </citation>
    <scope>NUCLEOTIDE SEQUENCE</scope>
    <source>
        <strain evidence="1">SCSIO 43006</strain>
    </source>
</reference>
<protein>
    <submittedName>
        <fullName evidence="1">DUF3549 family protein</fullName>
    </submittedName>
</protein>
<dbReference type="Proteomes" id="UP001055658">
    <property type="component" value="Chromosome"/>
</dbReference>
<gene>
    <name evidence="1" type="ORF">MJO52_04705</name>
</gene>
<dbReference type="InterPro" id="IPR011989">
    <property type="entry name" value="ARM-like"/>
</dbReference>